<name>A0ABS5AMR0_9PSEU</name>
<evidence type="ECO:0000313" key="3">
    <source>
        <dbReference type="Proteomes" id="UP001519363"/>
    </source>
</evidence>
<dbReference type="RefSeq" id="WP_086782333.1">
    <property type="nucleotide sequence ID" value="NZ_JAGIOO010000001.1"/>
</dbReference>
<evidence type="ECO:0000313" key="2">
    <source>
        <dbReference type="EMBL" id="MBP2477862.1"/>
    </source>
</evidence>
<sequence>MTRALLRLEHVAAFALCLWLLLEHWAEVRLWPALLLFAYIDLIGYLPGLLASRGGRPVHRGFHVAYNATHSLLGGAAVALLWCALVRPEWALLAIPLHLCGDRGLLGNSLKPFAEPFGGKG</sequence>
<reference evidence="2 3" key="1">
    <citation type="submission" date="2021-03" db="EMBL/GenBank/DDBJ databases">
        <title>Sequencing the genomes of 1000 actinobacteria strains.</title>
        <authorList>
            <person name="Klenk H.-P."/>
        </authorList>
    </citation>
    <scope>NUCLEOTIDE SEQUENCE [LARGE SCALE GENOMIC DNA]</scope>
    <source>
        <strain evidence="2 3">DSM 44580</strain>
    </source>
</reference>
<keyword evidence="1" id="KW-1133">Transmembrane helix</keyword>
<protein>
    <recommendedName>
        <fullName evidence="4">DUF4260 family protein</fullName>
    </recommendedName>
</protein>
<evidence type="ECO:0008006" key="4">
    <source>
        <dbReference type="Google" id="ProtNLM"/>
    </source>
</evidence>
<proteinExistence type="predicted"/>
<feature type="transmembrane region" description="Helical" evidence="1">
    <location>
        <begin position="36"/>
        <end position="52"/>
    </location>
</feature>
<keyword evidence="1" id="KW-0812">Transmembrane</keyword>
<dbReference type="EMBL" id="JAGIOO010000001">
    <property type="protein sequence ID" value="MBP2477862.1"/>
    <property type="molecule type" value="Genomic_DNA"/>
</dbReference>
<organism evidence="2 3">
    <name type="scientific">Crossiella equi</name>
    <dbReference type="NCBI Taxonomy" id="130796"/>
    <lineage>
        <taxon>Bacteria</taxon>
        <taxon>Bacillati</taxon>
        <taxon>Actinomycetota</taxon>
        <taxon>Actinomycetes</taxon>
        <taxon>Pseudonocardiales</taxon>
        <taxon>Pseudonocardiaceae</taxon>
        <taxon>Crossiella</taxon>
    </lineage>
</organism>
<comment type="caution">
    <text evidence="2">The sequence shown here is derived from an EMBL/GenBank/DDBJ whole genome shotgun (WGS) entry which is preliminary data.</text>
</comment>
<gene>
    <name evidence="2" type="ORF">JOF53_006734</name>
</gene>
<keyword evidence="1" id="KW-0472">Membrane</keyword>
<dbReference type="Proteomes" id="UP001519363">
    <property type="component" value="Unassembled WGS sequence"/>
</dbReference>
<feature type="transmembrane region" description="Helical" evidence="1">
    <location>
        <begin position="64"/>
        <end position="87"/>
    </location>
</feature>
<evidence type="ECO:0000256" key="1">
    <source>
        <dbReference type="SAM" id="Phobius"/>
    </source>
</evidence>
<keyword evidence="3" id="KW-1185">Reference proteome</keyword>
<accession>A0ABS5AMR0</accession>